<feature type="compositionally biased region" description="Polar residues" evidence="1">
    <location>
        <begin position="109"/>
        <end position="140"/>
    </location>
</feature>
<sequence length="259" mass="30110">MDTNDSTTQNNRVLFPNEQQQQERTKKCRGNRRNQRFRRKCRAHKMQPKQIEKLLKKRNPIQKKIQKDQSKRSTTNSNIELTSRKTNQSQPITATTTTTNVFKRKRDISSQQLSKTTSSISIVQPSSKKMTTDINMNSNYRSRRTSTHTQTSSRRSTSVPQRQFIIVLTNHPDLLRETVALQPERRQRMQTTVANQNGSIRHETVNHNNDIREQILNTLLQLELGVATGDYLSRTRQGNPIQFVFDMSRIDSSNQSDQV</sequence>
<evidence type="ECO:0000313" key="3">
    <source>
        <dbReference type="Proteomes" id="UP000663891"/>
    </source>
</evidence>
<feature type="compositionally biased region" description="Polar residues" evidence="1">
    <location>
        <begin position="72"/>
        <end position="92"/>
    </location>
</feature>
<evidence type="ECO:0000256" key="1">
    <source>
        <dbReference type="SAM" id="MobiDB-lite"/>
    </source>
</evidence>
<comment type="caution">
    <text evidence="2">The sequence shown here is derived from an EMBL/GenBank/DDBJ whole genome shotgun (WGS) entry which is preliminary data.</text>
</comment>
<protein>
    <submittedName>
        <fullName evidence="2">Uncharacterized protein</fullName>
    </submittedName>
</protein>
<name>A0A815NHW5_9BILA</name>
<accession>A0A815NHW5</accession>
<feature type="compositionally biased region" description="Polar residues" evidence="1">
    <location>
        <begin position="1"/>
        <end position="22"/>
    </location>
</feature>
<gene>
    <name evidence="2" type="ORF">VCS650_LOCUS38707</name>
</gene>
<dbReference type="OrthoDB" id="10067936at2759"/>
<feature type="region of interest" description="Disordered" evidence="1">
    <location>
        <begin position="1"/>
        <end position="159"/>
    </location>
</feature>
<evidence type="ECO:0000313" key="2">
    <source>
        <dbReference type="EMBL" id="CAF1438033.1"/>
    </source>
</evidence>
<feature type="compositionally biased region" description="Basic residues" evidence="1">
    <location>
        <begin position="26"/>
        <end position="47"/>
    </location>
</feature>
<proteinExistence type="predicted"/>
<reference evidence="2" key="1">
    <citation type="submission" date="2021-02" db="EMBL/GenBank/DDBJ databases">
        <authorList>
            <person name="Nowell W R."/>
        </authorList>
    </citation>
    <scope>NUCLEOTIDE SEQUENCE</scope>
</reference>
<dbReference type="EMBL" id="CAJNON010001188">
    <property type="protein sequence ID" value="CAF1438033.1"/>
    <property type="molecule type" value="Genomic_DNA"/>
</dbReference>
<organism evidence="2 3">
    <name type="scientific">Adineta steineri</name>
    <dbReference type="NCBI Taxonomy" id="433720"/>
    <lineage>
        <taxon>Eukaryota</taxon>
        <taxon>Metazoa</taxon>
        <taxon>Spiralia</taxon>
        <taxon>Gnathifera</taxon>
        <taxon>Rotifera</taxon>
        <taxon>Eurotatoria</taxon>
        <taxon>Bdelloidea</taxon>
        <taxon>Adinetida</taxon>
        <taxon>Adinetidae</taxon>
        <taxon>Adineta</taxon>
    </lineage>
</organism>
<dbReference type="Proteomes" id="UP000663891">
    <property type="component" value="Unassembled WGS sequence"/>
</dbReference>
<dbReference type="AlphaFoldDB" id="A0A815NHW5"/>
<feature type="compositionally biased region" description="Low complexity" evidence="1">
    <location>
        <begin position="147"/>
        <end position="158"/>
    </location>
</feature>